<reference evidence="7 8" key="1">
    <citation type="submission" date="2019-09" db="EMBL/GenBank/DDBJ databases">
        <authorList>
            <person name="Valk L.C."/>
        </authorList>
    </citation>
    <scope>NUCLEOTIDE SEQUENCE [LARGE SCALE GENOMIC DNA]</scope>
    <source>
        <strain evidence="7">GalUA</strain>
    </source>
</reference>
<feature type="transmembrane region" description="Helical" evidence="6">
    <location>
        <begin position="202"/>
        <end position="220"/>
    </location>
</feature>
<name>A0A7V7UBQ3_9FIRM</name>
<dbReference type="OrthoDB" id="198428at2"/>
<keyword evidence="4 6" id="KW-1133">Transmembrane helix</keyword>
<dbReference type="PANTHER" id="PTHR30086:SF14">
    <property type="entry name" value="HOMOSERINE_HOMOSERINE LACTONE EFFLUX PROTEIN"/>
    <property type="match status" value="1"/>
</dbReference>
<evidence type="ECO:0000256" key="2">
    <source>
        <dbReference type="ARBA" id="ARBA00022475"/>
    </source>
</evidence>
<reference evidence="7 8" key="2">
    <citation type="submission" date="2020-02" db="EMBL/GenBank/DDBJ databases">
        <title>Candidatus Galacturonibacter soehngenii shows hetero-acetogenic catabolism of galacturonic acid but lacks a canonical carbon monoxide dehydrogenase/acetyl-CoA synthase complex.</title>
        <authorList>
            <person name="Diender M."/>
            <person name="Stouten G.R."/>
            <person name="Petersen J.F."/>
            <person name="Nielsen P.H."/>
            <person name="Dueholm M.S."/>
            <person name="Pronk J.T."/>
            <person name="Van Loosdrecht M.C.M."/>
        </authorList>
    </citation>
    <scope>NUCLEOTIDE SEQUENCE [LARGE SCALE GENOMIC DNA]</scope>
    <source>
        <strain evidence="7">GalUA</strain>
    </source>
</reference>
<dbReference type="GO" id="GO:0005886">
    <property type="term" value="C:plasma membrane"/>
    <property type="evidence" value="ECO:0007669"/>
    <property type="project" value="UniProtKB-SubCell"/>
</dbReference>
<dbReference type="EMBL" id="WAGX01000005">
    <property type="protein sequence ID" value="KAB1437869.1"/>
    <property type="molecule type" value="Genomic_DNA"/>
</dbReference>
<comment type="caution">
    <text evidence="7">The sequence shown here is derived from an EMBL/GenBank/DDBJ whole genome shotgun (WGS) entry which is preliminary data.</text>
</comment>
<evidence type="ECO:0000256" key="6">
    <source>
        <dbReference type="SAM" id="Phobius"/>
    </source>
</evidence>
<sequence length="223" mass="25200">MSALDGKIISHLRWITRRSKVMNSFIIASFIVILMPGTGFVYTISTGVTRGKKSGVYAAVGCTLAIIPHMIAGIFTMFFLTNINDMVFQSVKFVGVIYLIYLGITMIRGKVSYEMEQEDKKISNLKIGLKGMLINLLNPKLTVFFLAFIPQYIDKSERNILMQSIQLDMIFLVISLLVFLIYALLSGSVFYFIEKGNQKLSWLPRLSGIIFIVFSIQLLVSRI</sequence>
<evidence type="ECO:0000313" key="7">
    <source>
        <dbReference type="EMBL" id="KAB1437869.1"/>
    </source>
</evidence>
<gene>
    <name evidence="7" type="ORF">F7O84_09780</name>
</gene>
<evidence type="ECO:0000256" key="1">
    <source>
        <dbReference type="ARBA" id="ARBA00004651"/>
    </source>
</evidence>
<dbReference type="Proteomes" id="UP000461768">
    <property type="component" value="Unassembled WGS sequence"/>
</dbReference>
<feature type="transmembrane region" description="Helical" evidence="6">
    <location>
        <begin position="21"/>
        <end position="44"/>
    </location>
</feature>
<evidence type="ECO:0000256" key="4">
    <source>
        <dbReference type="ARBA" id="ARBA00022989"/>
    </source>
</evidence>
<keyword evidence="5 6" id="KW-0472">Membrane</keyword>
<proteinExistence type="predicted"/>
<protein>
    <submittedName>
        <fullName evidence="7">LysE family translocator</fullName>
    </submittedName>
</protein>
<dbReference type="AlphaFoldDB" id="A0A7V7UBQ3"/>
<feature type="transmembrane region" description="Helical" evidence="6">
    <location>
        <begin position="56"/>
        <end position="80"/>
    </location>
</feature>
<dbReference type="Pfam" id="PF01810">
    <property type="entry name" value="LysE"/>
    <property type="match status" value="1"/>
</dbReference>
<keyword evidence="3 6" id="KW-0812">Transmembrane</keyword>
<dbReference type="PIRSF" id="PIRSF006324">
    <property type="entry name" value="LeuE"/>
    <property type="match status" value="1"/>
</dbReference>
<organism evidence="7 8">
    <name type="scientific">Candidatus Galacturonatibacter soehngenii</name>
    <dbReference type="NCBI Taxonomy" id="2307010"/>
    <lineage>
        <taxon>Bacteria</taxon>
        <taxon>Bacillati</taxon>
        <taxon>Bacillota</taxon>
        <taxon>Clostridia</taxon>
        <taxon>Lachnospirales</taxon>
        <taxon>Lachnospiraceae</taxon>
        <taxon>Candidatus Galacturonatibacter</taxon>
    </lineage>
</organism>
<evidence type="ECO:0000313" key="8">
    <source>
        <dbReference type="Proteomes" id="UP000461768"/>
    </source>
</evidence>
<dbReference type="PANTHER" id="PTHR30086">
    <property type="entry name" value="ARGININE EXPORTER PROTEIN ARGO"/>
    <property type="match status" value="1"/>
</dbReference>
<feature type="transmembrane region" description="Helical" evidence="6">
    <location>
        <begin position="86"/>
        <end position="107"/>
    </location>
</feature>
<evidence type="ECO:0000256" key="3">
    <source>
        <dbReference type="ARBA" id="ARBA00022692"/>
    </source>
</evidence>
<accession>A0A7V7UBQ3</accession>
<evidence type="ECO:0000256" key="5">
    <source>
        <dbReference type="ARBA" id="ARBA00023136"/>
    </source>
</evidence>
<dbReference type="GO" id="GO:0042970">
    <property type="term" value="F:homoserine transmembrane transporter activity"/>
    <property type="evidence" value="ECO:0007669"/>
    <property type="project" value="TreeGrafter"/>
</dbReference>
<feature type="transmembrane region" description="Helical" evidence="6">
    <location>
        <begin position="169"/>
        <end position="193"/>
    </location>
</feature>
<dbReference type="InterPro" id="IPR001123">
    <property type="entry name" value="LeuE-type"/>
</dbReference>
<keyword evidence="8" id="KW-1185">Reference proteome</keyword>
<keyword evidence="2" id="KW-1003">Cell membrane</keyword>
<comment type="subcellular location">
    <subcellularLocation>
        <location evidence="1">Cell membrane</location>
        <topology evidence="1">Multi-pass membrane protein</topology>
    </subcellularLocation>
</comment>
<feature type="transmembrane region" description="Helical" evidence="6">
    <location>
        <begin position="127"/>
        <end position="149"/>
    </location>
</feature>